<dbReference type="PANTHER" id="PTHR35191">
    <property type="entry name" value="PROPHAGE SIDE TAIL FIBER PROTEIN HOMOLOG STFQ-RELATED"/>
    <property type="match status" value="1"/>
</dbReference>
<sequence>MRKYYSVLTEAGVNAFSAAAVTGGPVGFAAMAVGDGNGQQIQPDGSMTGLVNERYRGPLNNLVIVDPEKNIIRAEMVIPPQTGGFWIREAALYNDEGVCLAVANVADAYKPLLAEGSGRNQSIRVWIAVSDTASVELKSDNAAILASQEDLLRVKNDTKDYSDEQVSALEKVVIRNKKAADDAETSLSDSINRLKVYTDEQNESLDTTLRDVIAETVSSAIREAWEDDNPKGTVRFFSANVNPNTRWPWSRWVYTGENKSIRIASADGSDVGTTGGSDNVTLQQGNLPAVQINVTGETSEQGQQELTTSGNGRHRHRAGDGAPGDTWQEASHGTDNQKYTGWNYTDYSEDHQHDVTIPAHKHTTSGKTANLGEGKSFSVVEAHTLLMCWSRVA</sequence>
<protein>
    <submittedName>
        <fullName evidence="3">Phage tail protein</fullName>
    </submittedName>
</protein>
<dbReference type="InterPro" id="IPR022225">
    <property type="entry name" value="Phage_tail_fibre_N"/>
</dbReference>
<dbReference type="AlphaFoldDB" id="A0A7X2KV16"/>
<feature type="compositionally biased region" description="Polar residues" evidence="1">
    <location>
        <begin position="296"/>
        <end position="311"/>
    </location>
</feature>
<dbReference type="PANTHER" id="PTHR35191:SF1">
    <property type="entry name" value="PROPHAGE SIDE TAIL FIBER PROTEIN HOMOLOG STFQ-RELATED"/>
    <property type="match status" value="1"/>
</dbReference>
<feature type="region of interest" description="Disordered" evidence="1">
    <location>
        <begin position="296"/>
        <end position="335"/>
    </location>
</feature>
<dbReference type="EMBL" id="CP063008">
    <property type="protein sequence ID" value="QOU53036.1"/>
    <property type="molecule type" value="Genomic_DNA"/>
</dbReference>
<name>A0A7X2KV16_KLEPN</name>
<dbReference type="Proteomes" id="UP000439817">
    <property type="component" value="Chromosome"/>
</dbReference>
<dbReference type="InterPro" id="IPR051934">
    <property type="entry name" value="Phage_Tail_Fiber_Structural"/>
</dbReference>
<reference evidence="3 4" key="1">
    <citation type="journal article" date="2020" name="Antibiotics">
        <title>Molecular Typing, Characterization of Antimicrobial Resistance, Virulence Profiling and Analysis of Whole-Genome Sequence of Clinical Klebsiella pneumoniae Isolates.</title>
        <authorList>
            <person name="Shelenkov A."/>
            <person name="Mikhaylova Y."/>
            <person name="Yanushevich Y."/>
            <person name="Samoilov A."/>
            <person name="Petrova L."/>
            <person name="Fomina V."/>
            <person name="Gusarov V."/>
            <person name="Zamyatin M."/>
            <person name="Shagin D."/>
            <person name="Akimkin V."/>
        </authorList>
    </citation>
    <scope>NUCLEOTIDE SEQUENCE [LARGE SCALE GENOMIC DNA]</scope>
    <source>
        <strain evidence="3 4">CriePir120</strain>
    </source>
</reference>
<gene>
    <name evidence="3" type="ORF">GJJ08_006350</name>
</gene>
<evidence type="ECO:0000259" key="2">
    <source>
        <dbReference type="Pfam" id="PF12571"/>
    </source>
</evidence>
<organism evidence="3 4">
    <name type="scientific">Klebsiella pneumoniae</name>
    <dbReference type="NCBI Taxonomy" id="573"/>
    <lineage>
        <taxon>Bacteria</taxon>
        <taxon>Pseudomonadati</taxon>
        <taxon>Pseudomonadota</taxon>
        <taxon>Gammaproteobacteria</taxon>
        <taxon>Enterobacterales</taxon>
        <taxon>Enterobacteriaceae</taxon>
        <taxon>Klebsiella/Raoultella group</taxon>
        <taxon>Klebsiella</taxon>
        <taxon>Klebsiella pneumoniae complex</taxon>
    </lineage>
</organism>
<evidence type="ECO:0000313" key="4">
    <source>
        <dbReference type="Proteomes" id="UP000439817"/>
    </source>
</evidence>
<accession>A0A7X2KV16</accession>
<dbReference type="RefSeq" id="WP_153949703.1">
    <property type="nucleotide sequence ID" value="NZ_CP063008.1"/>
</dbReference>
<evidence type="ECO:0000256" key="1">
    <source>
        <dbReference type="SAM" id="MobiDB-lite"/>
    </source>
</evidence>
<feature type="domain" description="Phage tail fibre protein N-terminal" evidence="2">
    <location>
        <begin position="2"/>
        <end position="148"/>
    </location>
</feature>
<dbReference type="Pfam" id="PF12571">
    <property type="entry name" value="Phage_tail_fib"/>
    <property type="match status" value="1"/>
</dbReference>
<evidence type="ECO:0000313" key="3">
    <source>
        <dbReference type="EMBL" id="QOU53036.1"/>
    </source>
</evidence>
<proteinExistence type="predicted"/>